<dbReference type="AlphaFoldDB" id="A0A7T2GLK8"/>
<evidence type="ECO:0000313" key="4">
    <source>
        <dbReference type="Proteomes" id="UP000594873"/>
    </source>
</evidence>
<dbReference type="Proteomes" id="UP000594873">
    <property type="component" value="Chromosome"/>
</dbReference>
<evidence type="ECO:0000256" key="1">
    <source>
        <dbReference type="SAM" id="MobiDB-lite"/>
    </source>
</evidence>
<gene>
    <name evidence="3" type="ORF">IC614_06000</name>
</gene>
<feature type="signal peptide" evidence="2">
    <location>
        <begin position="1"/>
        <end position="25"/>
    </location>
</feature>
<name>A0A7T2GLK8_9SPHN</name>
<dbReference type="KEGG" id="sflv:IC614_06000"/>
<feature type="region of interest" description="Disordered" evidence="1">
    <location>
        <begin position="50"/>
        <end position="69"/>
    </location>
</feature>
<dbReference type="RefSeq" id="WP_200972975.1">
    <property type="nucleotide sequence ID" value="NZ_CP065592.1"/>
</dbReference>
<keyword evidence="4" id="KW-1185">Reference proteome</keyword>
<keyword evidence="2" id="KW-0732">Signal</keyword>
<feature type="compositionally biased region" description="Polar residues" evidence="1">
    <location>
        <begin position="59"/>
        <end position="69"/>
    </location>
</feature>
<reference evidence="3 4" key="1">
    <citation type="submission" date="2020-11" db="EMBL/GenBank/DDBJ databases">
        <title>Genome seq and assembly of Sphingosinicella sp.</title>
        <authorList>
            <person name="Chhetri G."/>
        </authorList>
    </citation>
    <scope>NUCLEOTIDE SEQUENCE [LARGE SCALE GENOMIC DNA]</scope>
    <source>
        <strain evidence="3 4">UDD2</strain>
    </source>
</reference>
<evidence type="ECO:0000313" key="3">
    <source>
        <dbReference type="EMBL" id="QPQ56115.1"/>
    </source>
</evidence>
<dbReference type="EMBL" id="CP065592">
    <property type="protein sequence ID" value="QPQ56115.1"/>
    <property type="molecule type" value="Genomic_DNA"/>
</dbReference>
<protein>
    <submittedName>
        <fullName evidence="3">Uncharacterized protein</fullName>
    </submittedName>
</protein>
<organism evidence="3 4">
    <name type="scientific">Allosphingosinicella flava</name>
    <dbReference type="NCBI Taxonomy" id="2771430"/>
    <lineage>
        <taxon>Bacteria</taxon>
        <taxon>Pseudomonadati</taxon>
        <taxon>Pseudomonadota</taxon>
        <taxon>Alphaproteobacteria</taxon>
        <taxon>Sphingomonadales</taxon>
        <taxon>Sphingomonadaceae</taxon>
        <taxon>Allosphingosinicella</taxon>
    </lineage>
</organism>
<evidence type="ECO:0000256" key="2">
    <source>
        <dbReference type="SAM" id="SignalP"/>
    </source>
</evidence>
<proteinExistence type="predicted"/>
<sequence length="69" mass="7245">MNKLIAAVTLIIGLPAIASSQQAPAPGKMACCEEMKAQGKECCCEDMGHGDHAAHGDQKSNMPETSHNH</sequence>
<feature type="chain" id="PRO_5032552213" evidence="2">
    <location>
        <begin position="26"/>
        <end position="69"/>
    </location>
</feature>
<accession>A0A7T2GLK8</accession>